<comment type="similarity">
    <text evidence="2">Belongs to the REXO1/REXO3 family.</text>
</comment>
<evidence type="ECO:0000256" key="5">
    <source>
        <dbReference type="ARBA" id="ARBA00022839"/>
    </source>
</evidence>
<dbReference type="GO" id="GO:0005634">
    <property type="term" value="C:nucleus"/>
    <property type="evidence" value="ECO:0007669"/>
    <property type="project" value="UniProtKB-SubCell"/>
</dbReference>
<dbReference type="Gene3D" id="3.30.420.10">
    <property type="entry name" value="Ribonuclease H-like superfamily/Ribonuclease H"/>
    <property type="match status" value="1"/>
</dbReference>
<accession>A0A8H2XCG7</accession>
<keyword evidence="4" id="KW-0378">Hydrolase</keyword>
<proteinExistence type="inferred from homology"/>
<evidence type="ECO:0000313" key="8">
    <source>
        <dbReference type="EMBL" id="CAE6422519.1"/>
    </source>
</evidence>
<dbReference type="GO" id="GO:0010629">
    <property type="term" value="P:negative regulation of gene expression"/>
    <property type="evidence" value="ECO:0007669"/>
    <property type="project" value="UniProtKB-ARBA"/>
</dbReference>
<dbReference type="GO" id="GO:0003676">
    <property type="term" value="F:nucleic acid binding"/>
    <property type="evidence" value="ECO:0007669"/>
    <property type="project" value="InterPro"/>
</dbReference>
<dbReference type="InterPro" id="IPR047021">
    <property type="entry name" value="REXO1/3/4-like"/>
</dbReference>
<evidence type="ECO:0000313" key="9">
    <source>
        <dbReference type="Proteomes" id="UP000663846"/>
    </source>
</evidence>
<evidence type="ECO:0000256" key="1">
    <source>
        <dbReference type="ARBA" id="ARBA00004123"/>
    </source>
</evidence>
<keyword evidence="6" id="KW-0539">Nucleus</keyword>
<dbReference type="SMART" id="SM00479">
    <property type="entry name" value="EXOIII"/>
    <property type="match status" value="1"/>
</dbReference>
<dbReference type="AlphaFoldDB" id="A0A8H2XCG7"/>
<dbReference type="GO" id="GO:0004527">
    <property type="term" value="F:exonuclease activity"/>
    <property type="evidence" value="ECO:0007669"/>
    <property type="project" value="UniProtKB-KW"/>
</dbReference>
<evidence type="ECO:0000256" key="4">
    <source>
        <dbReference type="ARBA" id="ARBA00022801"/>
    </source>
</evidence>
<dbReference type="PANTHER" id="PTHR12801">
    <property type="entry name" value="RNA EXONUCLEASE REXO1 / RECO3 FAMILY MEMBER-RELATED"/>
    <property type="match status" value="1"/>
</dbReference>
<dbReference type="Pfam" id="PF00929">
    <property type="entry name" value="RNase_T"/>
    <property type="match status" value="1"/>
</dbReference>
<protein>
    <recommendedName>
        <fullName evidence="7">Exonuclease domain-containing protein</fullName>
    </recommendedName>
</protein>
<dbReference type="CDD" id="cd06145">
    <property type="entry name" value="REX1_like"/>
    <property type="match status" value="1"/>
</dbReference>
<evidence type="ECO:0000259" key="7">
    <source>
        <dbReference type="SMART" id="SM00479"/>
    </source>
</evidence>
<reference evidence="8" key="1">
    <citation type="submission" date="2021-01" db="EMBL/GenBank/DDBJ databases">
        <authorList>
            <person name="Kaushik A."/>
        </authorList>
    </citation>
    <scope>NUCLEOTIDE SEQUENCE</scope>
    <source>
        <strain evidence="8">AG1-1C</strain>
    </source>
</reference>
<dbReference type="InterPro" id="IPR034922">
    <property type="entry name" value="REX1-like_exo"/>
</dbReference>
<dbReference type="FunFam" id="3.30.420.10:FF:000031">
    <property type="entry name" value="RNA exonuclease 1"/>
    <property type="match status" value="1"/>
</dbReference>
<keyword evidence="3" id="KW-0540">Nuclease</keyword>
<dbReference type="EMBL" id="CAJMWS010000322">
    <property type="protein sequence ID" value="CAE6422519.1"/>
    <property type="molecule type" value="Genomic_DNA"/>
</dbReference>
<dbReference type="InterPro" id="IPR012337">
    <property type="entry name" value="RNaseH-like_sf"/>
</dbReference>
<evidence type="ECO:0000256" key="2">
    <source>
        <dbReference type="ARBA" id="ARBA00006357"/>
    </source>
</evidence>
<keyword evidence="5" id="KW-0269">Exonuclease</keyword>
<name>A0A8H2XCG7_9AGAM</name>
<organism evidence="8 9">
    <name type="scientific">Rhizoctonia solani</name>
    <dbReference type="NCBI Taxonomy" id="456999"/>
    <lineage>
        <taxon>Eukaryota</taxon>
        <taxon>Fungi</taxon>
        <taxon>Dikarya</taxon>
        <taxon>Basidiomycota</taxon>
        <taxon>Agaricomycotina</taxon>
        <taxon>Agaricomycetes</taxon>
        <taxon>Cantharellales</taxon>
        <taxon>Ceratobasidiaceae</taxon>
        <taxon>Rhizoctonia</taxon>
    </lineage>
</organism>
<dbReference type="Proteomes" id="UP000663846">
    <property type="component" value="Unassembled WGS sequence"/>
</dbReference>
<feature type="domain" description="Exonuclease" evidence="7">
    <location>
        <begin position="264"/>
        <end position="426"/>
    </location>
</feature>
<dbReference type="InterPro" id="IPR036397">
    <property type="entry name" value="RNaseH_sf"/>
</dbReference>
<evidence type="ECO:0000256" key="6">
    <source>
        <dbReference type="ARBA" id="ARBA00023242"/>
    </source>
</evidence>
<dbReference type="InterPro" id="IPR013520">
    <property type="entry name" value="Ribonucl_H"/>
</dbReference>
<comment type="subcellular location">
    <subcellularLocation>
        <location evidence="1">Nucleus</location>
    </subcellularLocation>
</comment>
<comment type="caution">
    <text evidence="8">The sequence shown here is derived from an EMBL/GenBank/DDBJ whole genome shotgun (WGS) entry which is preliminary data.</text>
</comment>
<sequence length="430" mass="47465">MATTMSHTVALRLIDPYFINVASIKTSLSPTGAPILNINAANTNVPLKERQRMATVIYETFKTLYSDIPPGARTATLAGEHAIAQEAEVYAKSQRTTYKNNGAHAIGIIKKRPKPDRLNHPSVGTNGAIDARKAEAEAAKSSTLKRSQLQGALLSQEQLVQWGYLVEVPEGPGGTRVSDDGRQATCERCQALFVVRAPQSEEERQSLERCTFHWGKPYVNRSGGCVIGAHVFKDPEDFDLLHARHPYSESSAFADDSSQSAMLDVAALDCEMIYTTAGMSIARVSVIDGAGKCVYDKLIKLDPGVEVLDYNTRFSGIKTLEEAKLDLDGVRREMRRFIGPETILIGHALENDMRALRMVHLNVVDTAILFPHQSGPPYRRALKDLARQHLGILIQNNVGENLGHSSLEDAVATLDLVKFWVQEHRWIPSR</sequence>
<dbReference type="PANTHER" id="PTHR12801:SF115">
    <property type="entry name" value="FI18136P1-RELATED"/>
    <property type="match status" value="1"/>
</dbReference>
<evidence type="ECO:0000256" key="3">
    <source>
        <dbReference type="ARBA" id="ARBA00022722"/>
    </source>
</evidence>
<dbReference type="SUPFAM" id="SSF53098">
    <property type="entry name" value="Ribonuclease H-like"/>
    <property type="match status" value="1"/>
</dbReference>
<gene>
    <name evidence="8" type="ORF">RDB_LOCUS90258</name>
</gene>